<evidence type="ECO:0000256" key="1">
    <source>
        <dbReference type="SAM" id="MobiDB-lite"/>
    </source>
</evidence>
<dbReference type="EMBL" id="KN820792">
    <property type="protein sequence ID" value="KIJ05679.1"/>
    <property type="molecule type" value="Genomic_DNA"/>
</dbReference>
<feature type="region of interest" description="Disordered" evidence="1">
    <location>
        <begin position="56"/>
        <end position="102"/>
    </location>
</feature>
<feature type="non-terminal residue" evidence="2">
    <location>
        <position position="102"/>
    </location>
</feature>
<name>A0A0C9SM74_PAXIN</name>
<organism evidence="2 3">
    <name type="scientific">Paxillus involutus ATCC 200175</name>
    <dbReference type="NCBI Taxonomy" id="664439"/>
    <lineage>
        <taxon>Eukaryota</taxon>
        <taxon>Fungi</taxon>
        <taxon>Dikarya</taxon>
        <taxon>Basidiomycota</taxon>
        <taxon>Agaricomycotina</taxon>
        <taxon>Agaricomycetes</taxon>
        <taxon>Agaricomycetidae</taxon>
        <taxon>Boletales</taxon>
        <taxon>Paxilineae</taxon>
        <taxon>Paxillaceae</taxon>
        <taxon>Paxillus</taxon>
    </lineage>
</organism>
<dbReference type="AlphaFoldDB" id="A0A0C9SM74"/>
<dbReference type="HOGENOM" id="CLU_2284151_0_0_1"/>
<keyword evidence="3" id="KW-1185">Reference proteome</keyword>
<reference evidence="3" key="2">
    <citation type="submission" date="2015-01" db="EMBL/GenBank/DDBJ databases">
        <title>Evolutionary Origins and Diversification of the Mycorrhizal Mutualists.</title>
        <authorList>
            <consortium name="DOE Joint Genome Institute"/>
            <consortium name="Mycorrhizal Genomics Consortium"/>
            <person name="Kohler A."/>
            <person name="Kuo A."/>
            <person name="Nagy L.G."/>
            <person name="Floudas D."/>
            <person name="Copeland A."/>
            <person name="Barry K.W."/>
            <person name="Cichocki N."/>
            <person name="Veneault-Fourrey C."/>
            <person name="LaButti K."/>
            <person name="Lindquist E.A."/>
            <person name="Lipzen A."/>
            <person name="Lundell T."/>
            <person name="Morin E."/>
            <person name="Murat C."/>
            <person name="Riley R."/>
            <person name="Ohm R."/>
            <person name="Sun H."/>
            <person name="Tunlid A."/>
            <person name="Henrissat B."/>
            <person name="Grigoriev I.V."/>
            <person name="Hibbett D.S."/>
            <person name="Martin F."/>
        </authorList>
    </citation>
    <scope>NUCLEOTIDE SEQUENCE [LARGE SCALE GENOMIC DNA]</scope>
    <source>
        <strain evidence="3">ATCC 200175</strain>
    </source>
</reference>
<feature type="non-terminal residue" evidence="2">
    <location>
        <position position="1"/>
    </location>
</feature>
<evidence type="ECO:0000313" key="3">
    <source>
        <dbReference type="Proteomes" id="UP000053647"/>
    </source>
</evidence>
<proteinExistence type="predicted"/>
<evidence type="ECO:0000313" key="2">
    <source>
        <dbReference type="EMBL" id="KIJ05679.1"/>
    </source>
</evidence>
<dbReference type="Proteomes" id="UP000053647">
    <property type="component" value="Unassembled WGS sequence"/>
</dbReference>
<gene>
    <name evidence="2" type="ORF">PAXINDRAFT_182858</name>
</gene>
<protein>
    <submittedName>
        <fullName evidence="2">Uncharacterized protein</fullName>
    </submittedName>
</protein>
<feature type="compositionally biased region" description="Polar residues" evidence="1">
    <location>
        <begin position="93"/>
        <end position="102"/>
    </location>
</feature>
<sequence length="102" mass="10852">MVAPLRFVILVMEAPDNNVKPIIPDRLNALRSRHGHVLDVLTVGVLVKFSEGATTEIRGSEGHRAAEGSEKEGSSTGQNRGGRSRALVDGTYATETTRGLGV</sequence>
<reference evidence="2 3" key="1">
    <citation type="submission" date="2014-06" db="EMBL/GenBank/DDBJ databases">
        <authorList>
            <consortium name="DOE Joint Genome Institute"/>
            <person name="Kuo A."/>
            <person name="Kohler A."/>
            <person name="Nagy L.G."/>
            <person name="Floudas D."/>
            <person name="Copeland A."/>
            <person name="Barry K.W."/>
            <person name="Cichocki N."/>
            <person name="Veneault-Fourrey C."/>
            <person name="LaButti K."/>
            <person name="Lindquist E.A."/>
            <person name="Lipzen A."/>
            <person name="Lundell T."/>
            <person name="Morin E."/>
            <person name="Murat C."/>
            <person name="Sun H."/>
            <person name="Tunlid A."/>
            <person name="Henrissat B."/>
            <person name="Grigoriev I.V."/>
            <person name="Hibbett D.S."/>
            <person name="Martin F."/>
            <person name="Nordberg H.P."/>
            <person name="Cantor M.N."/>
            <person name="Hua S.X."/>
        </authorList>
    </citation>
    <scope>NUCLEOTIDE SEQUENCE [LARGE SCALE GENOMIC DNA]</scope>
    <source>
        <strain evidence="2 3">ATCC 200175</strain>
    </source>
</reference>
<feature type="compositionally biased region" description="Basic and acidic residues" evidence="1">
    <location>
        <begin position="58"/>
        <end position="73"/>
    </location>
</feature>
<accession>A0A0C9SM74</accession>